<keyword evidence="2" id="KW-1185">Reference proteome</keyword>
<evidence type="ECO:0000313" key="2">
    <source>
        <dbReference type="Proteomes" id="UP001196413"/>
    </source>
</evidence>
<gene>
    <name evidence="1" type="ORF">KIN20_022207</name>
</gene>
<dbReference type="AlphaFoldDB" id="A0AAD5MV56"/>
<dbReference type="EMBL" id="JAHQIW010004491">
    <property type="protein sequence ID" value="KAJ1362598.1"/>
    <property type="molecule type" value="Genomic_DNA"/>
</dbReference>
<comment type="caution">
    <text evidence="1">The sequence shown here is derived from an EMBL/GenBank/DDBJ whole genome shotgun (WGS) entry which is preliminary data.</text>
</comment>
<organism evidence="1 2">
    <name type="scientific">Parelaphostrongylus tenuis</name>
    <name type="common">Meningeal worm</name>
    <dbReference type="NCBI Taxonomy" id="148309"/>
    <lineage>
        <taxon>Eukaryota</taxon>
        <taxon>Metazoa</taxon>
        <taxon>Ecdysozoa</taxon>
        <taxon>Nematoda</taxon>
        <taxon>Chromadorea</taxon>
        <taxon>Rhabditida</taxon>
        <taxon>Rhabditina</taxon>
        <taxon>Rhabditomorpha</taxon>
        <taxon>Strongyloidea</taxon>
        <taxon>Metastrongylidae</taxon>
        <taxon>Parelaphostrongylus</taxon>
    </lineage>
</organism>
<dbReference type="Proteomes" id="UP001196413">
    <property type="component" value="Unassembled WGS sequence"/>
</dbReference>
<name>A0AAD5MV56_PARTN</name>
<evidence type="ECO:0000313" key="1">
    <source>
        <dbReference type="EMBL" id="KAJ1362598.1"/>
    </source>
</evidence>
<proteinExistence type="predicted"/>
<sequence>MEGEKFGDKIDYTYYPPFWYGLANTVLRNIVSGVKRRCCHRNSAAREFSKMDVVPNYVLHISLRHRTTPNTCVQRRVVDAGMGNAIFIEHSKVLQRKIKKDHFSFRSFNNSCLHCATMDFVVPPKIQSEAFFMEL</sequence>
<reference evidence="1" key="1">
    <citation type="submission" date="2021-06" db="EMBL/GenBank/DDBJ databases">
        <title>Parelaphostrongylus tenuis whole genome reference sequence.</title>
        <authorList>
            <person name="Garwood T.J."/>
            <person name="Larsen P.A."/>
            <person name="Fountain-Jones N.M."/>
            <person name="Garbe J.R."/>
            <person name="Macchietto M.G."/>
            <person name="Kania S.A."/>
            <person name="Gerhold R.W."/>
            <person name="Richards J.E."/>
            <person name="Wolf T.M."/>
        </authorList>
    </citation>
    <scope>NUCLEOTIDE SEQUENCE</scope>
    <source>
        <strain evidence="1">MNPRO001-30</strain>
        <tissue evidence="1">Meninges</tissue>
    </source>
</reference>
<accession>A0AAD5MV56</accession>
<protein>
    <submittedName>
        <fullName evidence="1">Uncharacterized protein</fullName>
    </submittedName>
</protein>